<dbReference type="GeneID" id="38776827"/>
<feature type="compositionally biased region" description="Low complexity" evidence="1">
    <location>
        <begin position="1"/>
        <end position="12"/>
    </location>
</feature>
<name>A0A401GCM3_9APHY</name>
<dbReference type="InParanoid" id="A0A401GCM3"/>
<sequence>MSSSSSSNAAASEIPAYESQSYPTSGSPGGNSCDSNATTSASPSSTTSNTSRPKQKSKSWTRRRRTSCSSLTPVGTIRCSSDDVRGYYKLDALAVLQGYRQFHFGRALVLALHDCVRRGLASATVKAHSQIHATLTESPPLAATISRTQWVTEPLCGADLGIRPRNVLATLHRRVLMASSSPLGYP</sequence>
<dbReference type="OrthoDB" id="329272at2759"/>
<gene>
    <name evidence="2" type="ORF">SCP_0211120</name>
</gene>
<feature type="compositionally biased region" description="Polar residues" evidence="1">
    <location>
        <begin position="18"/>
        <end position="34"/>
    </location>
</feature>
<evidence type="ECO:0000256" key="1">
    <source>
        <dbReference type="SAM" id="MobiDB-lite"/>
    </source>
</evidence>
<dbReference type="STRING" id="139825.A0A401GCM3"/>
<feature type="compositionally biased region" description="Basic residues" evidence="1">
    <location>
        <begin position="53"/>
        <end position="66"/>
    </location>
</feature>
<protein>
    <submittedName>
        <fullName evidence="2">Uncharacterized protein</fullName>
    </submittedName>
</protein>
<feature type="compositionally biased region" description="Low complexity" evidence="1">
    <location>
        <begin position="35"/>
        <end position="51"/>
    </location>
</feature>
<evidence type="ECO:0000313" key="3">
    <source>
        <dbReference type="Proteomes" id="UP000287166"/>
    </source>
</evidence>
<reference evidence="2 3" key="1">
    <citation type="journal article" date="2018" name="Sci. Rep.">
        <title>Genome sequence of the cauliflower mushroom Sparassis crispa (Hanabiratake) and its association with beneficial usage.</title>
        <authorList>
            <person name="Kiyama R."/>
            <person name="Furutani Y."/>
            <person name="Kawaguchi K."/>
            <person name="Nakanishi T."/>
        </authorList>
    </citation>
    <scope>NUCLEOTIDE SEQUENCE [LARGE SCALE GENOMIC DNA]</scope>
</reference>
<dbReference type="EMBL" id="BFAD01000002">
    <property type="protein sequence ID" value="GBE79910.1"/>
    <property type="molecule type" value="Genomic_DNA"/>
</dbReference>
<accession>A0A401GCM3</accession>
<dbReference type="Proteomes" id="UP000287166">
    <property type="component" value="Unassembled WGS sequence"/>
</dbReference>
<evidence type="ECO:0000313" key="2">
    <source>
        <dbReference type="EMBL" id="GBE79910.1"/>
    </source>
</evidence>
<dbReference type="Gene3D" id="3.40.630.30">
    <property type="match status" value="1"/>
</dbReference>
<keyword evidence="3" id="KW-1185">Reference proteome</keyword>
<feature type="region of interest" description="Disordered" evidence="1">
    <location>
        <begin position="1"/>
        <end position="67"/>
    </location>
</feature>
<proteinExistence type="predicted"/>
<dbReference type="AlphaFoldDB" id="A0A401GCM3"/>
<comment type="caution">
    <text evidence="2">The sequence shown here is derived from an EMBL/GenBank/DDBJ whole genome shotgun (WGS) entry which is preliminary data.</text>
</comment>
<organism evidence="2 3">
    <name type="scientific">Sparassis crispa</name>
    <dbReference type="NCBI Taxonomy" id="139825"/>
    <lineage>
        <taxon>Eukaryota</taxon>
        <taxon>Fungi</taxon>
        <taxon>Dikarya</taxon>
        <taxon>Basidiomycota</taxon>
        <taxon>Agaricomycotina</taxon>
        <taxon>Agaricomycetes</taxon>
        <taxon>Polyporales</taxon>
        <taxon>Sparassidaceae</taxon>
        <taxon>Sparassis</taxon>
    </lineage>
</organism>
<dbReference type="RefSeq" id="XP_027610823.1">
    <property type="nucleotide sequence ID" value="XM_027755022.1"/>
</dbReference>